<protein>
    <submittedName>
        <fullName evidence="1">Uncharacterized protein</fullName>
    </submittedName>
</protein>
<organism evidence="1 2">
    <name type="scientific">Galerina marginata (strain CBS 339.88)</name>
    <dbReference type="NCBI Taxonomy" id="685588"/>
    <lineage>
        <taxon>Eukaryota</taxon>
        <taxon>Fungi</taxon>
        <taxon>Dikarya</taxon>
        <taxon>Basidiomycota</taxon>
        <taxon>Agaricomycotina</taxon>
        <taxon>Agaricomycetes</taxon>
        <taxon>Agaricomycetidae</taxon>
        <taxon>Agaricales</taxon>
        <taxon>Agaricineae</taxon>
        <taxon>Strophariaceae</taxon>
        <taxon>Galerina</taxon>
    </lineage>
</organism>
<keyword evidence="2" id="KW-1185">Reference proteome</keyword>
<dbReference type="EMBL" id="KL142410">
    <property type="protein sequence ID" value="KDR68052.1"/>
    <property type="molecule type" value="Genomic_DNA"/>
</dbReference>
<accession>A0A067SDI3</accession>
<proteinExistence type="predicted"/>
<evidence type="ECO:0000313" key="2">
    <source>
        <dbReference type="Proteomes" id="UP000027222"/>
    </source>
</evidence>
<dbReference type="AlphaFoldDB" id="A0A067SDI3"/>
<sequence>MTTTTGKAYWLRNSENYGFSLFFVLQSWSYSTPGFLGLGVTVGVGDLCHPRRLHYACPCHLDRWMTLNDSGVPSNSMSFCSVLFDSVLSILQDPKLSFRFLSAPPNRTLVDIHIPWGSALC</sequence>
<evidence type="ECO:0000313" key="1">
    <source>
        <dbReference type="EMBL" id="KDR68052.1"/>
    </source>
</evidence>
<name>A0A067SDI3_GALM3</name>
<gene>
    <name evidence="1" type="ORF">GALMADRAFT_1050707</name>
</gene>
<dbReference type="Proteomes" id="UP000027222">
    <property type="component" value="Unassembled WGS sequence"/>
</dbReference>
<reference evidence="2" key="1">
    <citation type="journal article" date="2014" name="Proc. Natl. Acad. Sci. U.S.A.">
        <title>Extensive sampling of basidiomycete genomes demonstrates inadequacy of the white-rot/brown-rot paradigm for wood decay fungi.</title>
        <authorList>
            <person name="Riley R."/>
            <person name="Salamov A.A."/>
            <person name="Brown D.W."/>
            <person name="Nagy L.G."/>
            <person name="Floudas D."/>
            <person name="Held B.W."/>
            <person name="Levasseur A."/>
            <person name="Lombard V."/>
            <person name="Morin E."/>
            <person name="Otillar R."/>
            <person name="Lindquist E.A."/>
            <person name="Sun H."/>
            <person name="LaButti K.M."/>
            <person name="Schmutz J."/>
            <person name="Jabbour D."/>
            <person name="Luo H."/>
            <person name="Baker S.E."/>
            <person name="Pisabarro A.G."/>
            <person name="Walton J.D."/>
            <person name="Blanchette R.A."/>
            <person name="Henrissat B."/>
            <person name="Martin F."/>
            <person name="Cullen D."/>
            <person name="Hibbett D.S."/>
            <person name="Grigoriev I.V."/>
        </authorList>
    </citation>
    <scope>NUCLEOTIDE SEQUENCE [LARGE SCALE GENOMIC DNA]</scope>
    <source>
        <strain evidence="2">CBS 339.88</strain>
    </source>
</reference>
<dbReference type="HOGENOM" id="CLU_2038255_0_0_1"/>